<keyword evidence="3" id="KW-1185">Reference proteome</keyword>
<proteinExistence type="predicted"/>
<evidence type="ECO:0000256" key="1">
    <source>
        <dbReference type="SAM" id="SignalP"/>
    </source>
</evidence>
<evidence type="ECO:0000313" key="2">
    <source>
        <dbReference type="EMBL" id="USD23476.1"/>
    </source>
</evidence>
<dbReference type="Pfam" id="PF09982">
    <property type="entry name" value="LpxR"/>
    <property type="match status" value="1"/>
</dbReference>
<feature type="chain" id="PRO_5046997486" evidence="1">
    <location>
        <begin position="27"/>
        <end position="318"/>
    </location>
</feature>
<reference evidence="2" key="1">
    <citation type="submission" date="2022-02" db="EMBL/GenBank/DDBJ databases">
        <title>Coral-associated bacteria.</title>
        <authorList>
            <person name="Tang K."/>
            <person name="Wang X."/>
        </authorList>
    </citation>
    <scope>NUCLEOTIDE SEQUENCE</scope>
    <source>
        <strain evidence="2">SCSIO 43006</strain>
    </source>
</reference>
<dbReference type="EMBL" id="CP092418">
    <property type="protein sequence ID" value="USD23476.1"/>
    <property type="molecule type" value="Genomic_DNA"/>
</dbReference>
<accession>A0ABY4VGU2</accession>
<organism evidence="2 3">
    <name type="scientific">Microbulbifer variabilis</name>
    <dbReference type="NCBI Taxonomy" id="266805"/>
    <lineage>
        <taxon>Bacteria</taxon>
        <taxon>Pseudomonadati</taxon>
        <taxon>Pseudomonadota</taxon>
        <taxon>Gammaproteobacteria</taxon>
        <taxon>Cellvibrionales</taxon>
        <taxon>Microbulbiferaceae</taxon>
        <taxon>Microbulbifer</taxon>
    </lineage>
</organism>
<dbReference type="InterPro" id="IPR037107">
    <property type="entry name" value="Put_OMP_sf"/>
</dbReference>
<keyword evidence="1" id="KW-0732">Signal</keyword>
<dbReference type="Gene3D" id="2.40.128.140">
    <property type="entry name" value="Outer membrane protein"/>
    <property type="match status" value="1"/>
</dbReference>
<dbReference type="Proteomes" id="UP001055658">
    <property type="component" value="Chromosome"/>
</dbReference>
<dbReference type="InterPro" id="IPR018707">
    <property type="entry name" value="LpxR"/>
</dbReference>
<dbReference type="RefSeq" id="WP_252085821.1">
    <property type="nucleotide sequence ID" value="NZ_CP092418.1"/>
</dbReference>
<protein>
    <submittedName>
        <fullName evidence="2">Lipid A deacylase LpxR family protein</fullName>
    </submittedName>
</protein>
<name>A0ABY4VGU2_9GAMM</name>
<gene>
    <name evidence="2" type="ORF">MJO52_10130</name>
</gene>
<sequence length="318" mass="35939">MLINRKKLSASIVGLLSVCHASMLCADDSPKGKLQLELVNDALFQTDRDYTGGFFVRWSPIGKPYTLRFGQEIYTPDHLGRSEPINEEHPYAGWSYLGIRYKYQILNQWMIDLTLDAGTVGSRAGARQTQKFMHWIVSSSPPKGWDSQVFNEWGLMPELKLDYHLLQNVIWGTSYRLVPYLRWKTGNIVRDFGAGVRVLLGSSLPAFSAASSPLEGGRYWYLQAGLEHRTVQRNVLMEGNSKTKGGVKIFSYGVTPEKEVTFANIGAFFGRNSYEFGLNIRYNTKIYESQSHPDEGFLSHNSAPMGNFVMSLILTKQI</sequence>
<evidence type="ECO:0000313" key="3">
    <source>
        <dbReference type="Proteomes" id="UP001055658"/>
    </source>
</evidence>
<feature type="signal peptide" evidence="1">
    <location>
        <begin position="1"/>
        <end position="26"/>
    </location>
</feature>